<accession>A0A346TPN0</accession>
<dbReference type="GeneID" id="80534047"/>
<keyword evidence="2" id="KW-1185">Reference proteome</keyword>
<organism evidence="1 2">
    <name type="scientific">Mythimna unipuncta nucleopolyhedrovirus</name>
    <dbReference type="NCBI Taxonomy" id="447897"/>
    <lineage>
        <taxon>Viruses</taxon>
        <taxon>Viruses incertae sedis</taxon>
        <taxon>Naldaviricetes</taxon>
        <taxon>Lefavirales</taxon>
        <taxon>Baculoviridae</taxon>
        <taxon>Alphabaculovirus</taxon>
    </lineage>
</organism>
<dbReference type="KEGG" id="vg:80534047"/>
<protein>
    <submittedName>
        <fullName evidence="1">ORF93</fullName>
    </submittedName>
</protein>
<dbReference type="RefSeq" id="YP_010796552.1">
    <property type="nucleotide sequence ID" value="NC_076031.1"/>
</dbReference>
<evidence type="ECO:0000313" key="1">
    <source>
        <dbReference type="EMBL" id="AXU41540.1"/>
    </source>
</evidence>
<proteinExistence type="predicted"/>
<name>A0A346TPN0_9ABAC</name>
<dbReference type="Proteomes" id="UP000501969">
    <property type="component" value="Segment"/>
</dbReference>
<reference evidence="1 2" key="1">
    <citation type="submission" date="2018-03" db="EMBL/GenBank/DDBJ databases">
        <title>Complete genome sequence of a second alphabaculovirus from the true armyworm, Mythimna unipuncta.</title>
        <authorList>
            <person name="Harrison R.L."/>
            <person name="Mowery J.D."/>
            <person name="Bauchan G.R."/>
            <person name="Theilmann D.A."/>
            <person name="Erlandson M.A."/>
        </authorList>
    </citation>
    <scope>NUCLEOTIDE SEQUENCE [LARGE SCALE GENOMIC DNA]</scope>
    <source>
        <strain evidence="1 2">KY310</strain>
    </source>
</reference>
<dbReference type="EMBL" id="MH124167">
    <property type="protein sequence ID" value="AXU41540.1"/>
    <property type="molecule type" value="Genomic_DNA"/>
</dbReference>
<sequence length="153" mass="17210">MRRFPLLDTVNDAVSYSVETIKRLWSVNINTFWFDECKRTDCESGQIAFVRLRSCVCTLGTNVCGPPNFACVLGTNVCGLFARICAFFERLPMMNVCDTRSFVYGALYCREAVRPCVSCRLSFCGDLSNSSDDQTKIVFAFDRRCSICASLPL</sequence>
<evidence type="ECO:0000313" key="2">
    <source>
        <dbReference type="Proteomes" id="UP000501969"/>
    </source>
</evidence>